<dbReference type="InterPro" id="IPR036903">
    <property type="entry name" value="Nup98_auto-Pept-S59_dom_sf"/>
</dbReference>
<evidence type="ECO:0000256" key="8">
    <source>
        <dbReference type="ARBA" id="ARBA00023010"/>
    </source>
</evidence>
<evidence type="ECO:0000256" key="7">
    <source>
        <dbReference type="ARBA" id="ARBA00022927"/>
    </source>
</evidence>
<dbReference type="GO" id="GO:0000973">
    <property type="term" value="P:post-transcriptional tethering of RNA polymerase II gene DNA at nuclear periphery"/>
    <property type="evidence" value="ECO:0007669"/>
    <property type="project" value="TreeGrafter"/>
</dbReference>
<evidence type="ECO:0000256" key="9">
    <source>
        <dbReference type="ARBA" id="ARBA00023132"/>
    </source>
</evidence>
<comment type="subcellular location">
    <subcellularLocation>
        <location evidence="1">Nucleus</location>
        <location evidence="1">Nuclear pore complex</location>
    </subcellularLocation>
</comment>
<evidence type="ECO:0000256" key="10">
    <source>
        <dbReference type="ARBA" id="ARBA00023242"/>
    </source>
</evidence>
<keyword evidence="10" id="KW-0539">Nucleus</keyword>
<keyword evidence="14" id="KW-1185">Reference proteome</keyword>
<dbReference type="Pfam" id="PF04096">
    <property type="entry name" value="Nucleoporin2"/>
    <property type="match status" value="1"/>
</dbReference>
<dbReference type="FunFam" id="3.30.1610.10:FF:000003">
    <property type="entry name" value="Nucleoporin SONB, putative"/>
    <property type="match status" value="1"/>
</dbReference>
<keyword evidence="3" id="KW-0813">Transport</keyword>
<dbReference type="GO" id="GO:0006405">
    <property type="term" value="P:RNA export from nucleus"/>
    <property type="evidence" value="ECO:0007669"/>
    <property type="project" value="TreeGrafter"/>
</dbReference>
<gene>
    <name evidence="13" type="ORF">BG006_001156</name>
</gene>
<accession>A0A9P5SAK8</accession>
<dbReference type="PANTHER" id="PTHR23198:SF6">
    <property type="entry name" value="NUCLEAR PORE COMPLEX PROTEIN NUP98-NUP96"/>
    <property type="match status" value="1"/>
</dbReference>
<evidence type="ECO:0000313" key="14">
    <source>
        <dbReference type="Proteomes" id="UP000696485"/>
    </source>
</evidence>
<feature type="compositionally biased region" description="Polar residues" evidence="11">
    <location>
        <begin position="724"/>
        <end position="754"/>
    </location>
</feature>
<feature type="compositionally biased region" description="Low complexity" evidence="11">
    <location>
        <begin position="915"/>
        <end position="924"/>
    </location>
</feature>
<dbReference type="PROSITE" id="PS51434">
    <property type="entry name" value="NUP_C"/>
    <property type="match status" value="1"/>
</dbReference>
<name>A0A9P5SAK8_9FUNG</name>
<keyword evidence="8" id="KW-0811">Translocation</keyword>
<dbReference type="GO" id="GO:0044614">
    <property type="term" value="C:nuclear pore cytoplasmic filaments"/>
    <property type="evidence" value="ECO:0007669"/>
    <property type="project" value="TreeGrafter"/>
</dbReference>
<dbReference type="InterPro" id="IPR037665">
    <property type="entry name" value="Nucleoporin_S59-like"/>
</dbReference>
<evidence type="ECO:0000256" key="4">
    <source>
        <dbReference type="ARBA" id="ARBA00022737"/>
    </source>
</evidence>
<feature type="compositionally biased region" description="Low complexity" evidence="11">
    <location>
        <begin position="942"/>
        <end position="954"/>
    </location>
</feature>
<dbReference type="Pfam" id="PF12110">
    <property type="entry name" value="Nup96"/>
    <property type="match status" value="1"/>
</dbReference>
<dbReference type="Gene3D" id="1.10.10.2360">
    <property type="match status" value="1"/>
</dbReference>
<keyword evidence="4" id="KW-0677">Repeat</keyword>
<evidence type="ECO:0000256" key="3">
    <source>
        <dbReference type="ARBA" id="ARBA00022448"/>
    </source>
</evidence>
<evidence type="ECO:0000313" key="13">
    <source>
        <dbReference type="EMBL" id="KAF9323790.1"/>
    </source>
</evidence>
<feature type="region of interest" description="Disordered" evidence="11">
    <location>
        <begin position="143"/>
        <end position="168"/>
    </location>
</feature>
<evidence type="ECO:0000256" key="5">
    <source>
        <dbReference type="ARBA" id="ARBA00022813"/>
    </source>
</evidence>
<keyword evidence="9" id="KW-0906">Nuclear pore complex</keyword>
<dbReference type="Proteomes" id="UP000696485">
    <property type="component" value="Unassembled WGS sequence"/>
</dbReference>
<evidence type="ECO:0000256" key="1">
    <source>
        <dbReference type="ARBA" id="ARBA00004567"/>
    </source>
</evidence>
<evidence type="ECO:0000256" key="6">
    <source>
        <dbReference type="ARBA" id="ARBA00022816"/>
    </source>
</evidence>
<dbReference type="GO" id="GO:0017056">
    <property type="term" value="F:structural constituent of nuclear pore"/>
    <property type="evidence" value="ECO:0007669"/>
    <property type="project" value="InterPro"/>
</dbReference>
<keyword evidence="6" id="KW-0509">mRNA transport</keyword>
<dbReference type="GO" id="GO:0003723">
    <property type="term" value="F:RNA binding"/>
    <property type="evidence" value="ECO:0007669"/>
    <property type="project" value="TreeGrafter"/>
</dbReference>
<proteinExistence type="inferred from homology"/>
<comment type="caution">
    <text evidence="13">The sequence shown here is derived from an EMBL/GenBank/DDBJ whole genome shotgun (WGS) entry which is preliminary data.</text>
</comment>
<keyword evidence="5" id="KW-0068">Autocatalytic cleavage</keyword>
<dbReference type="GO" id="GO:0051028">
    <property type="term" value="P:mRNA transport"/>
    <property type="evidence" value="ECO:0007669"/>
    <property type="project" value="UniProtKB-KW"/>
</dbReference>
<evidence type="ECO:0000259" key="12">
    <source>
        <dbReference type="PROSITE" id="PS51434"/>
    </source>
</evidence>
<dbReference type="GO" id="GO:0006606">
    <property type="term" value="P:protein import into nucleus"/>
    <property type="evidence" value="ECO:0007669"/>
    <property type="project" value="TreeGrafter"/>
</dbReference>
<dbReference type="InterPro" id="IPR021967">
    <property type="entry name" value="Nup98_C"/>
</dbReference>
<evidence type="ECO:0000256" key="2">
    <source>
        <dbReference type="ARBA" id="ARBA00008926"/>
    </source>
</evidence>
<dbReference type="InterPro" id="IPR007230">
    <property type="entry name" value="Nup98_auto-Pept-S59_dom"/>
</dbReference>
<reference evidence="13" key="1">
    <citation type="journal article" date="2020" name="Fungal Divers.">
        <title>Resolving the Mortierellaceae phylogeny through synthesis of multi-gene phylogenetics and phylogenomics.</title>
        <authorList>
            <person name="Vandepol N."/>
            <person name="Liber J."/>
            <person name="Desiro A."/>
            <person name="Na H."/>
            <person name="Kennedy M."/>
            <person name="Barry K."/>
            <person name="Grigoriev I.V."/>
            <person name="Miller A.N."/>
            <person name="O'Donnell K."/>
            <person name="Stajich J.E."/>
            <person name="Bonito G."/>
        </authorList>
    </citation>
    <scope>NUCLEOTIDE SEQUENCE</scope>
    <source>
        <strain evidence="13">NVP1</strain>
    </source>
</reference>
<feature type="non-terminal residue" evidence="13">
    <location>
        <position position="1757"/>
    </location>
</feature>
<dbReference type="Gene3D" id="1.25.40.690">
    <property type="match status" value="1"/>
</dbReference>
<keyword evidence="7" id="KW-0653">Protein transport</keyword>
<dbReference type="PANTHER" id="PTHR23198">
    <property type="entry name" value="NUCLEOPORIN"/>
    <property type="match status" value="1"/>
</dbReference>
<dbReference type="EMBL" id="JAAAUY010001212">
    <property type="protein sequence ID" value="KAF9323790.1"/>
    <property type="molecule type" value="Genomic_DNA"/>
</dbReference>
<feature type="region of interest" description="Disordered" evidence="11">
    <location>
        <begin position="705"/>
        <end position="762"/>
    </location>
</feature>
<feature type="domain" description="Peptidase S59" evidence="12">
    <location>
        <begin position="758"/>
        <end position="901"/>
    </location>
</feature>
<evidence type="ECO:0000256" key="11">
    <source>
        <dbReference type="SAM" id="MobiDB-lite"/>
    </source>
</evidence>
<sequence length="1757" mass="182750">SFGAPATGFGAAAQTTGFGGGAAPTGFGAAPSAVGFGAAPASTSFGGGGFGGSTTGFGVQAQQAQPQTGFGGSSFGGTGATSTAGAFGGFGTTSSTGGFGSGGGFGAKPATTGFSGATTGFGAPANTGFGGAATSSFGGGGMNATAGQGTANPPFTPFVEKEPATGQNSHYQSITAMPAYRGFSFEELRLQDYQQGRKLGQGATGGLGAGGFGAATSGFGAQPAATGFGAQPSTGFGATNTTSALGGFGAGSTGFGGAATGGGFGTTGGFGSTAPASTGFGAQPAPTTGFGATSTAFGGAPTTGFGVPATAGFGGAGGFGAAAPKPATGFGGFGTAATSQPAAGFGATPAFGGATTTPSLFGGAATGTTGAFGAPAASAASTGFGGFGATATSTAPASTGLGFGLGGSTAFGAAKPTTGLFGAAPAASAAAPAFGGFGATPASSAGGGLFSGATAGSSLFSAASTAPTGGLFGGTGATPAPAFGAAPATSLFGASKPAATGGLFSTASSTGFGTTPFGAGAATQPSLFGGPGTTGSTFGVGTGTSFLGGSTATAQAQPSLVASVNSNIYGENPLFLRDSAAPAAKAQPAVLSRAEPAQKLPAFIPAVRFSPRHSHIRLRPSSTATFASSVNGTSDSGTGRKSLLLLDGINDDSAFPTDEYAPRRSVKKLDLKPRGQEADHILNKSVESHRAGVTFNPALETAAESLNRRNGSERPSFSFAGKATETSAQSSFTTHETFTSRQESSGAPQSTTRTSKPEGEYWMSPSLEELRKLSNVELKRVENFKVGLPEFGSVDFQMPVDLSLAPLTSICGNIVVFENKVCRVYPDETNKPPRGQGLNVPAIISLERCWPLDKTTQKPMIFDTHSPMYAKHLKRLKRQSETSFIDFTTDNGTWTFRVEHFSEYGLYDDDEEEANTAAASTSSAGSRVLPVTNQGYGHVDSDVSSSKSDSPISSERMVPRNMVNMDMDSDSTSDIFHRQLPGSAKDPQRQYMMKMSLFPEDSYEQKRTVKRTSVWSGSPDFSEHAEASGLNAEFRPSFQQDHEQRAPRLSRPPRKFFRSAYEESIMSRKGNLLADAGLMMGRSCRVGWGPNGMLAVCGTICDFESVRERESDESESHAITQETVSSSTVKLTKVKVVAAAQEAEIARHITSLEAHLEHSKIVLDQNRLPWANITAGTSFSALFRSLKSRQHLLSTEEINAWTLGHTLFDALPQSQNTDIDEPQELHETRARTVACGEWLSQVSRAVTEAELEQLAKSGTATALEESVIALLVSNKRQRASIAAIQAKNPRLATLIAQTGRGSKSLPKVEDQLLRYKDQALGIKIPDFYMKALALLSGALTTDIAPKGEPSRYVTDGLDWRRTLGLHLWYSNTAEVDLTTALNEYVESLSQSSKIAKPLPTYQKQRGSSKSDHYDFLFQLIKLLVHPLTQLETVLHPLGISPSRLDYRQSWHFYMVLTQSLGVASFGSESSHAIICNNFMSQLENLGLWQWAVFVALHLETSESREAAVRSLLERHIEIPRPLSSTGHSSSIELDRIAGNGTHTSFLLKDLKIPEEWLWAARATQANYRGDLSLEVYSLLKSGEHQKAHTLILSDIAPLYVLYGGLETLGKLLSKVDQTKVANWANGGGLYQKYLECCSDSEGNVGEVKGAGRVTYASNIVYPDDIEAFQAAIHELVPKLPLLLVLTHGGAKKNTQMQEICVAEMVSKCTNLLRELAVQENTIAAPEFTMSEDRMSSIQKISTDYFDEILASAETTAY</sequence>
<protein>
    <recommendedName>
        <fullName evidence="12">Peptidase S59 domain-containing protein</fullName>
    </recommendedName>
</protein>
<comment type="similarity">
    <text evidence="2">Belongs to the nucleoporin GLFG family.</text>
</comment>
<dbReference type="GO" id="GO:0034398">
    <property type="term" value="P:telomere tethering at nuclear periphery"/>
    <property type="evidence" value="ECO:0007669"/>
    <property type="project" value="TreeGrafter"/>
</dbReference>
<dbReference type="SUPFAM" id="SSF82215">
    <property type="entry name" value="C-terminal autoproteolytic domain of nucleoporin nup98"/>
    <property type="match status" value="1"/>
</dbReference>
<dbReference type="Gene3D" id="3.30.1610.10">
    <property type="entry name" value="Peptidase S59, nucleoporin"/>
    <property type="match status" value="1"/>
</dbReference>
<feature type="compositionally biased region" description="Low complexity" evidence="11">
    <location>
        <begin position="143"/>
        <end position="152"/>
    </location>
</feature>
<dbReference type="GO" id="GO:0008139">
    <property type="term" value="F:nuclear localization sequence binding"/>
    <property type="evidence" value="ECO:0007669"/>
    <property type="project" value="TreeGrafter"/>
</dbReference>
<dbReference type="FunFam" id="1.10.10.2360:FF:000001">
    <property type="entry name" value="Nuclear pore complex protein Nup98-Nup96"/>
    <property type="match status" value="1"/>
</dbReference>
<organism evidence="13 14">
    <name type="scientific">Podila minutissima</name>
    <dbReference type="NCBI Taxonomy" id="64525"/>
    <lineage>
        <taxon>Eukaryota</taxon>
        <taxon>Fungi</taxon>
        <taxon>Fungi incertae sedis</taxon>
        <taxon>Mucoromycota</taxon>
        <taxon>Mortierellomycotina</taxon>
        <taxon>Mortierellomycetes</taxon>
        <taxon>Mortierellales</taxon>
        <taxon>Mortierellaceae</taxon>
        <taxon>Podila</taxon>
    </lineage>
</organism>
<feature type="region of interest" description="Disordered" evidence="11">
    <location>
        <begin position="912"/>
        <end position="954"/>
    </location>
</feature>